<keyword evidence="5" id="KW-1185">Reference proteome</keyword>
<reference evidence="4 5" key="1">
    <citation type="submission" date="2018-09" db="EMBL/GenBank/DDBJ databases">
        <authorList>
            <person name="Postec A."/>
        </authorList>
    </citation>
    <scope>NUCLEOTIDE SEQUENCE [LARGE SCALE GENOMIC DNA]</scope>
    <source>
        <strain evidence="4">70B-A</strain>
    </source>
</reference>
<dbReference type="SUPFAM" id="SSF52499">
    <property type="entry name" value="Isochorismatase-like hydrolases"/>
    <property type="match status" value="1"/>
</dbReference>
<evidence type="ECO:0000313" key="5">
    <source>
        <dbReference type="Proteomes" id="UP000279029"/>
    </source>
</evidence>
<evidence type="ECO:0000256" key="2">
    <source>
        <dbReference type="ARBA" id="ARBA00022801"/>
    </source>
</evidence>
<evidence type="ECO:0000313" key="4">
    <source>
        <dbReference type="EMBL" id="VDN46015.1"/>
    </source>
</evidence>
<dbReference type="InterPro" id="IPR000868">
    <property type="entry name" value="Isochorismatase-like_dom"/>
</dbReference>
<dbReference type="GO" id="GO:0016787">
    <property type="term" value="F:hydrolase activity"/>
    <property type="evidence" value="ECO:0007669"/>
    <property type="project" value="UniProtKB-KW"/>
</dbReference>
<proteinExistence type="inferred from homology"/>
<dbReference type="KEGG" id="cbar:PATL70BA_0173"/>
<gene>
    <name evidence="4" type="ORF">PATL70BA_0173</name>
</gene>
<dbReference type="Proteomes" id="UP000279029">
    <property type="component" value="Chromosome"/>
</dbReference>
<dbReference type="InterPro" id="IPR050272">
    <property type="entry name" value="Isochorismatase-like_hydrls"/>
</dbReference>
<dbReference type="Gene3D" id="3.40.50.850">
    <property type="entry name" value="Isochorismatase-like"/>
    <property type="match status" value="1"/>
</dbReference>
<protein>
    <submittedName>
        <fullName evidence="4">Cysteine hydrolase</fullName>
    </submittedName>
</protein>
<name>A0A3P7NSY4_9FIRM</name>
<keyword evidence="2 4" id="KW-0378">Hydrolase</keyword>
<organism evidence="4 5">
    <name type="scientific">Petrocella atlantisensis</name>
    <dbReference type="NCBI Taxonomy" id="2173034"/>
    <lineage>
        <taxon>Bacteria</taxon>
        <taxon>Bacillati</taxon>
        <taxon>Bacillota</taxon>
        <taxon>Clostridia</taxon>
        <taxon>Lachnospirales</taxon>
        <taxon>Vallitaleaceae</taxon>
        <taxon>Petrocella</taxon>
    </lineage>
</organism>
<dbReference type="PANTHER" id="PTHR43540">
    <property type="entry name" value="PEROXYUREIDOACRYLATE/UREIDOACRYLATE AMIDOHYDROLASE-RELATED"/>
    <property type="match status" value="1"/>
</dbReference>
<comment type="similarity">
    <text evidence="1">Belongs to the isochorismatase family.</text>
</comment>
<sequence>MDNKTALLVLEVQQGLFDKDKFRLYNEEALLKNIRNLIDRAHEEGAMVIYLQHSDEDSGFIKGTKEWEIHPFIQPIEKDYVIENHTPNAFYKTKLHDLLTREDIKYLVITGVQTEGSIDTTCRQAFSLGYHNILAKDAHSTFDSIPLTAQQIIDHHHRIMANWFAELISSDDIEFF</sequence>
<dbReference type="EMBL" id="LR130778">
    <property type="protein sequence ID" value="VDN46015.1"/>
    <property type="molecule type" value="Genomic_DNA"/>
</dbReference>
<dbReference type="Pfam" id="PF00857">
    <property type="entry name" value="Isochorismatase"/>
    <property type="match status" value="1"/>
</dbReference>
<feature type="domain" description="Isochorismatase-like" evidence="3">
    <location>
        <begin position="5"/>
        <end position="170"/>
    </location>
</feature>
<dbReference type="RefSeq" id="WP_172596042.1">
    <property type="nucleotide sequence ID" value="NZ_LR130778.1"/>
</dbReference>
<dbReference type="CDD" id="cd01014">
    <property type="entry name" value="nicotinamidase_related"/>
    <property type="match status" value="1"/>
</dbReference>
<accession>A0A3P7NSY4</accession>
<evidence type="ECO:0000256" key="1">
    <source>
        <dbReference type="ARBA" id="ARBA00006336"/>
    </source>
</evidence>
<dbReference type="PANTHER" id="PTHR43540:SF14">
    <property type="entry name" value="ISOCHORISMATASE"/>
    <property type="match status" value="1"/>
</dbReference>
<dbReference type="AlphaFoldDB" id="A0A3P7NSY4"/>
<dbReference type="InterPro" id="IPR036380">
    <property type="entry name" value="Isochorismatase-like_sf"/>
</dbReference>
<evidence type="ECO:0000259" key="3">
    <source>
        <dbReference type="Pfam" id="PF00857"/>
    </source>
</evidence>